<dbReference type="Proteomes" id="UP000339690">
    <property type="component" value="Chromosome"/>
</dbReference>
<evidence type="ECO:0000313" key="2">
    <source>
        <dbReference type="Proteomes" id="UP000339690"/>
    </source>
</evidence>
<proteinExistence type="predicted"/>
<gene>
    <name evidence="1" type="ORF">GI584_16565</name>
</gene>
<protein>
    <submittedName>
        <fullName evidence="1">Uncharacterized protein</fullName>
    </submittedName>
</protein>
<organism evidence="1 2">
    <name type="scientific">Gracilibacillus salitolerans</name>
    <dbReference type="NCBI Taxonomy" id="2663022"/>
    <lineage>
        <taxon>Bacteria</taxon>
        <taxon>Bacillati</taxon>
        <taxon>Bacillota</taxon>
        <taxon>Bacilli</taxon>
        <taxon>Bacillales</taxon>
        <taxon>Bacillaceae</taxon>
        <taxon>Gracilibacillus</taxon>
    </lineage>
</organism>
<accession>A0A5Q2TN28</accession>
<dbReference type="SUPFAM" id="SSF54001">
    <property type="entry name" value="Cysteine proteinases"/>
    <property type="match status" value="1"/>
</dbReference>
<dbReference type="InterPro" id="IPR038765">
    <property type="entry name" value="Papain-like_cys_pep_sf"/>
</dbReference>
<dbReference type="KEGG" id="grc:GI584_16565"/>
<dbReference type="RefSeq" id="WP_153791905.1">
    <property type="nucleotide sequence ID" value="NZ_CP045915.1"/>
</dbReference>
<evidence type="ECO:0000313" key="1">
    <source>
        <dbReference type="EMBL" id="QGH35561.1"/>
    </source>
</evidence>
<keyword evidence="2" id="KW-1185">Reference proteome</keyword>
<dbReference type="AlphaFoldDB" id="A0A5Q2TN28"/>
<sequence>MHAPSYILDTWHKFDHYPMETLTKMWYFYQNTEKKQRDVALMEDHYKQYGITGNCFDLAIWLIDVFQKDGITAYPIGHDLHSEEAHAAVMALDEKGNRYLCDLGDQWIKPILMETQHADYTNESLSGFFPAANVQVFSTENQIEITYQRPNGKVSRQSYDPQPVNMEEFLLAAEFSQHTIDPKPLFECRIPYKAETAHWEFNDWEAYLSTSEGLFKEPSFKSIEEWATRINKVSGYDQQFLLTTLKGYQKLQG</sequence>
<name>A0A5Q2TN28_9BACI</name>
<dbReference type="EMBL" id="CP045915">
    <property type="protein sequence ID" value="QGH35561.1"/>
    <property type="molecule type" value="Genomic_DNA"/>
</dbReference>
<reference evidence="1 2" key="1">
    <citation type="submission" date="2019-11" db="EMBL/GenBank/DDBJ databases">
        <title>Gracilibacillus salitolerans sp. nov., a moderate halophile isolated from a saline soil in northwest China.</title>
        <authorList>
            <person name="Gan L."/>
        </authorList>
    </citation>
    <scope>NUCLEOTIDE SEQUENCE [LARGE SCALE GENOMIC DNA]</scope>
    <source>
        <strain evidence="1 2">SCU50</strain>
    </source>
</reference>